<dbReference type="PaxDb" id="4113-PGSC0003DMT400095841"/>
<proteinExistence type="predicted"/>
<accession>M1DX56</accession>
<dbReference type="Gramene" id="PGSC0003DMT400095841">
    <property type="protein sequence ID" value="PGSC0003DMT400095841"/>
    <property type="gene ID" value="PGSC0003DMG400045412"/>
</dbReference>
<feature type="region of interest" description="Disordered" evidence="1">
    <location>
        <begin position="1"/>
        <end position="22"/>
    </location>
</feature>
<dbReference type="InParanoid" id="M1DX56"/>
<keyword evidence="3" id="KW-1185">Reference proteome</keyword>
<reference evidence="3" key="1">
    <citation type="journal article" date="2011" name="Nature">
        <title>Genome sequence and analysis of the tuber crop potato.</title>
        <authorList>
            <consortium name="The Potato Genome Sequencing Consortium"/>
        </authorList>
    </citation>
    <scope>NUCLEOTIDE SEQUENCE [LARGE SCALE GENOMIC DNA]</scope>
    <source>
        <strain evidence="3">cv. DM1-3 516 R44</strain>
    </source>
</reference>
<reference evidence="2" key="2">
    <citation type="submission" date="2015-06" db="UniProtKB">
        <authorList>
            <consortium name="EnsemblPlants"/>
        </authorList>
    </citation>
    <scope>IDENTIFICATION</scope>
    <source>
        <strain evidence="2">DM1-3 516 R44</strain>
    </source>
</reference>
<dbReference type="Proteomes" id="UP000011115">
    <property type="component" value="Unassembled WGS sequence"/>
</dbReference>
<evidence type="ECO:0000313" key="2">
    <source>
        <dbReference type="EnsemblPlants" id="PGSC0003DMT400095841"/>
    </source>
</evidence>
<name>M1DX56_SOLTU</name>
<organism evidence="2 3">
    <name type="scientific">Solanum tuberosum</name>
    <name type="common">Potato</name>
    <dbReference type="NCBI Taxonomy" id="4113"/>
    <lineage>
        <taxon>Eukaryota</taxon>
        <taxon>Viridiplantae</taxon>
        <taxon>Streptophyta</taxon>
        <taxon>Embryophyta</taxon>
        <taxon>Tracheophyta</taxon>
        <taxon>Spermatophyta</taxon>
        <taxon>Magnoliopsida</taxon>
        <taxon>eudicotyledons</taxon>
        <taxon>Gunneridae</taxon>
        <taxon>Pentapetalae</taxon>
        <taxon>asterids</taxon>
        <taxon>lamiids</taxon>
        <taxon>Solanales</taxon>
        <taxon>Solanaceae</taxon>
        <taxon>Solanoideae</taxon>
        <taxon>Solaneae</taxon>
        <taxon>Solanum</taxon>
    </lineage>
</organism>
<evidence type="ECO:0000256" key="1">
    <source>
        <dbReference type="SAM" id="MobiDB-lite"/>
    </source>
</evidence>
<sequence length="82" mass="8958">MEMEGGSSSICGGSVGVGSSSGGDLVDFKEKEEKKNVENRVWAWHTGTLGENKAIRRLAQWFRRSSGLLFFGLSATLFLFAQ</sequence>
<dbReference type="EnsemblPlants" id="PGSC0003DMT400095841">
    <property type="protein sequence ID" value="PGSC0003DMT400095841"/>
    <property type="gene ID" value="PGSC0003DMG400045412"/>
</dbReference>
<dbReference type="AlphaFoldDB" id="M1DX56"/>
<dbReference type="HOGENOM" id="CLU_2562880_0_0_1"/>
<evidence type="ECO:0000313" key="3">
    <source>
        <dbReference type="Proteomes" id="UP000011115"/>
    </source>
</evidence>
<feature type="compositionally biased region" description="Low complexity" evidence="1">
    <location>
        <begin position="1"/>
        <end position="12"/>
    </location>
</feature>
<protein>
    <submittedName>
        <fullName evidence="2">Uncharacterized protein</fullName>
    </submittedName>
</protein>